<evidence type="ECO:0000313" key="7">
    <source>
        <dbReference type="EMBL" id="VEL17878.1"/>
    </source>
</evidence>
<keyword evidence="4 5" id="KW-0406">Ion transport</keyword>
<comment type="caution">
    <text evidence="7">The sequence shown here is derived from an EMBL/GenBank/DDBJ whole genome shotgun (WGS) entry which is preliminary data.</text>
</comment>
<protein>
    <recommendedName>
        <fullName evidence="5">V-type proton ATPase subunit G</fullName>
    </recommendedName>
</protein>
<keyword evidence="3 5" id="KW-0375">Hydrogen ion transport</keyword>
<comment type="subunit">
    <text evidence="5">V-ATPase is a heteromultimeric enzyme made up of two complexes: the ATP-hydrolytic V1 complex and the proton translocation V0 complex.</text>
</comment>
<evidence type="ECO:0000256" key="5">
    <source>
        <dbReference type="RuleBase" id="RU364019"/>
    </source>
</evidence>
<dbReference type="Gene3D" id="1.20.5.2950">
    <property type="match status" value="1"/>
</dbReference>
<dbReference type="GO" id="GO:0016471">
    <property type="term" value="C:vacuolar proton-transporting V-type ATPase complex"/>
    <property type="evidence" value="ECO:0007669"/>
    <property type="project" value="InterPro"/>
</dbReference>
<evidence type="ECO:0000313" key="8">
    <source>
        <dbReference type="Proteomes" id="UP000784294"/>
    </source>
</evidence>
<keyword evidence="8" id="KW-1185">Reference proteome</keyword>
<comment type="similarity">
    <text evidence="1 5">Belongs to the V-ATPase G subunit family.</text>
</comment>
<evidence type="ECO:0000256" key="6">
    <source>
        <dbReference type="SAM" id="Coils"/>
    </source>
</evidence>
<keyword evidence="6" id="KW-0175">Coiled coil</keyword>
<evidence type="ECO:0000256" key="2">
    <source>
        <dbReference type="ARBA" id="ARBA00022448"/>
    </source>
</evidence>
<dbReference type="AlphaFoldDB" id="A0A448WQV9"/>
<dbReference type="InterPro" id="IPR005124">
    <property type="entry name" value="V-ATPase_G"/>
</dbReference>
<evidence type="ECO:0000256" key="1">
    <source>
        <dbReference type="ARBA" id="ARBA00010066"/>
    </source>
</evidence>
<dbReference type="EMBL" id="CAAALY010034607">
    <property type="protein sequence ID" value="VEL17878.1"/>
    <property type="molecule type" value="Genomic_DNA"/>
</dbReference>
<dbReference type="GO" id="GO:0046961">
    <property type="term" value="F:proton-transporting ATPase activity, rotational mechanism"/>
    <property type="evidence" value="ECO:0007669"/>
    <property type="project" value="InterPro"/>
</dbReference>
<feature type="coiled-coil region" evidence="6">
    <location>
        <begin position="10"/>
        <end position="59"/>
    </location>
</feature>
<reference evidence="7" key="1">
    <citation type="submission" date="2018-11" db="EMBL/GenBank/DDBJ databases">
        <authorList>
            <consortium name="Pathogen Informatics"/>
        </authorList>
    </citation>
    <scope>NUCLEOTIDE SEQUENCE</scope>
</reference>
<keyword evidence="2 5" id="KW-0813">Transport</keyword>
<comment type="function">
    <text evidence="5">Subunit of the V1 complex of vacuolar(H+)-ATPase (V-ATPase), a multisubunit enzyme composed of a peripheral complex (V1) that hydrolyzes ATP and a membrane integral complex (V0) that translocates protons. V-ATPase is responsible for acidifying and maintaining the pH of intracellular compartments and in some cell types, is targeted to the plasma membrane, where it is responsible for acidifying the extracellular environment.</text>
</comment>
<evidence type="ECO:0000256" key="3">
    <source>
        <dbReference type="ARBA" id="ARBA00022781"/>
    </source>
</evidence>
<organism evidence="7 8">
    <name type="scientific">Protopolystoma xenopodis</name>
    <dbReference type="NCBI Taxonomy" id="117903"/>
    <lineage>
        <taxon>Eukaryota</taxon>
        <taxon>Metazoa</taxon>
        <taxon>Spiralia</taxon>
        <taxon>Lophotrochozoa</taxon>
        <taxon>Platyhelminthes</taxon>
        <taxon>Monogenea</taxon>
        <taxon>Polyopisthocotylea</taxon>
        <taxon>Polystomatidea</taxon>
        <taxon>Polystomatidae</taxon>
        <taxon>Protopolystoma</taxon>
    </lineage>
</organism>
<dbReference type="NCBIfam" id="TIGR01147">
    <property type="entry name" value="V_ATP_synt_G"/>
    <property type="match status" value="1"/>
</dbReference>
<dbReference type="Proteomes" id="UP000784294">
    <property type="component" value="Unassembled WGS sequence"/>
</dbReference>
<proteinExistence type="inferred from homology"/>
<dbReference type="Pfam" id="PF03179">
    <property type="entry name" value="V-ATPase_G"/>
    <property type="match status" value="1"/>
</dbReference>
<evidence type="ECO:0000256" key="4">
    <source>
        <dbReference type="ARBA" id="ARBA00023065"/>
    </source>
</evidence>
<gene>
    <name evidence="7" type="ORF">PXEA_LOCUS11318</name>
</gene>
<sequence length="127" mass="14361">MASASQLDGVAQLNVAKTAATAKIEEARARRAKRLKEAKDEARVEVDTYKEERERQLKKAEELVRFVFVYFSKADIALKSVGESWFSTDVDKVEKLFNTNKESALTLLLHKVLNVEPKIHQNLVNSA</sequence>
<accession>A0A448WQV9</accession>
<name>A0A448WQV9_9PLAT</name>